<gene>
    <name evidence="2" type="ORF">BU23DRAFT_540385</name>
</gene>
<evidence type="ECO:0000313" key="3">
    <source>
        <dbReference type="Proteomes" id="UP000800036"/>
    </source>
</evidence>
<evidence type="ECO:0008006" key="4">
    <source>
        <dbReference type="Google" id="ProtNLM"/>
    </source>
</evidence>
<evidence type="ECO:0000313" key="2">
    <source>
        <dbReference type="EMBL" id="KAF1968866.1"/>
    </source>
</evidence>
<dbReference type="SUPFAM" id="SSF51445">
    <property type="entry name" value="(Trans)glycosidases"/>
    <property type="match status" value="1"/>
</dbReference>
<organism evidence="2 3">
    <name type="scientific">Bimuria novae-zelandiae CBS 107.79</name>
    <dbReference type="NCBI Taxonomy" id="1447943"/>
    <lineage>
        <taxon>Eukaryota</taxon>
        <taxon>Fungi</taxon>
        <taxon>Dikarya</taxon>
        <taxon>Ascomycota</taxon>
        <taxon>Pezizomycotina</taxon>
        <taxon>Dothideomycetes</taxon>
        <taxon>Pleosporomycetidae</taxon>
        <taxon>Pleosporales</taxon>
        <taxon>Massarineae</taxon>
        <taxon>Didymosphaeriaceae</taxon>
        <taxon>Bimuria</taxon>
    </lineage>
</organism>
<dbReference type="OrthoDB" id="2338662at2759"/>
<feature type="chain" id="PRO_5025601889" description="Glycoside hydrolase" evidence="1">
    <location>
        <begin position="22"/>
        <end position="596"/>
    </location>
</feature>
<keyword evidence="3" id="KW-1185">Reference proteome</keyword>
<proteinExistence type="predicted"/>
<dbReference type="AlphaFoldDB" id="A0A6A5V1B2"/>
<evidence type="ECO:0000256" key="1">
    <source>
        <dbReference type="SAM" id="SignalP"/>
    </source>
</evidence>
<keyword evidence="1" id="KW-0732">Signal</keyword>
<protein>
    <recommendedName>
        <fullName evidence="4">Glycoside hydrolase</fullName>
    </recommendedName>
</protein>
<feature type="signal peptide" evidence="1">
    <location>
        <begin position="1"/>
        <end position="21"/>
    </location>
</feature>
<accession>A0A6A5V1B2</accession>
<name>A0A6A5V1B2_9PLEO</name>
<dbReference type="Gene3D" id="3.20.20.80">
    <property type="entry name" value="Glycosidases"/>
    <property type="match status" value="1"/>
</dbReference>
<reference evidence="2" key="1">
    <citation type="journal article" date="2020" name="Stud. Mycol.">
        <title>101 Dothideomycetes genomes: a test case for predicting lifestyles and emergence of pathogens.</title>
        <authorList>
            <person name="Haridas S."/>
            <person name="Albert R."/>
            <person name="Binder M."/>
            <person name="Bloem J."/>
            <person name="Labutti K."/>
            <person name="Salamov A."/>
            <person name="Andreopoulos B."/>
            <person name="Baker S."/>
            <person name="Barry K."/>
            <person name="Bills G."/>
            <person name="Bluhm B."/>
            <person name="Cannon C."/>
            <person name="Castanera R."/>
            <person name="Culley D."/>
            <person name="Daum C."/>
            <person name="Ezra D."/>
            <person name="Gonzalez J."/>
            <person name="Henrissat B."/>
            <person name="Kuo A."/>
            <person name="Liang C."/>
            <person name="Lipzen A."/>
            <person name="Lutzoni F."/>
            <person name="Magnuson J."/>
            <person name="Mondo S."/>
            <person name="Nolan M."/>
            <person name="Ohm R."/>
            <person name="Pangilinan J."/>
            <person name="Park H.-J."/>
            <person name="Ramirez L."/>
            <person name="Alfaro M."/>
            <person name="Sun H."/>
            <person name="Tritt A."/>
            <person name="Yoshinaga Y."/>
            <person name="Zwiers L.-H."/>
            <person name="Turgeon B."/>
            <person name="Goodwin S."/>
            <person name="Spatafora J."/>
            <person name="Crous P."/>
            <person name="Grigoriev I."/>
        </authorList>
    </citation>
    <scope>NUCLEOTIDE SEQUENCE</scope>
    <source>
        <strain evidence="2">CBS 107.79</strain>
    </source>
</reference>
<dbReference type="InterPro" id="IPR017853">
    <property type="entry name" value="GH"/>
</dbReference>
<dbReference type="EMBL" id="ML976715">
    <property type="protein sequence ID" value="KAF1968866.1"/>
    <property type="molecule type" value="Genomic_DNA"/>
</dbReference>
<sequence length="596" mass="66250">MFAKAVVLAGVLLGFANVARCEPPFNNPPGVDVWCGKAYRETDSSFDPGGWLEPPSSNGTLGLMLNVVPRYNFYLDMELEGSFVVDTRAVGSGSSGYLDGYNGSSTNLLLTVWNANVTLLSNVSVSVNASGIEVPFDLNLARTGGESFQVEGRSSHGGQTYISTVSITWLPERDDGGSMARLDRLNGGIHISSSMTSGNWKSIFPVGFYTRWDWISWLIDPENNPEPDNLASNETKSLQEFKEQGYNLVHPVPPGGWESFNDTVFEKFLTICDELELYVMYDMRHTYLNLSSISTQLPRLQSHPSLLLYYTGDEPDGWTDPLNGTILAYNRIREIDPYHPVSLVLNCYNFYFEEYTSGADIILEDTYPLIKSSTFSTVYNTVCNQTYGDCGCDFCHVNNTAYPEFEGLPFKDVVDRTDNFYQFQRWIGQKETKPVWGVPQWFYDADSFWSRWATKEEAVVMALLRVNHGAMGVVGWIFPTSPEIQAATTEMAGVLTSEDVTRLLTEGTGKHLTPSYGADDIDAAAWVWEDEILVIAIWPKYTSGGRVCIPLPTEGKDVSDIEVLLGVAWSADGGTLCREEIQPLEVSVLRAKIGGY</sequence>
<dbReference type="Proteomes" id="UP000800036">
    <property type="component" value="Unassembled WGS sequence"/>
</dbReference>